<dbReference type="RefSeq" id="WP_224196390.1">
    <property type="nucleotide sequence ID" value="NZ_JAIRAU010000049.1"/>
</dbReference>
<dbReference type="EMBL" id="JAIRAU010000049">
    <property type="protein sequence ID" value="MBZ5714656.1"/>
    <property type="molecule type" value="Genomic_DNA"/>
</dbReference>
<dbReference type="PROSITE" id="PS51257">
    <property type="entry name" value="PROKAR_LIPOPROTEIN"/>
    <property type="match status" value="1"/>
</dbReference>
<evidence type="ECO:0000313" key="2">
    <source>
        <dbReference type="Proteomes" id="UP001139031"/>
    </source>
</evidence>
<protein>
    <recommendedName>
        <fullName evidence="3">PDZ domain-containing protein</fullName>
    </recommendedName>
</protein>
<gene>
    <name evidence="1" type="ORF">K7C98_35950</name>
</gene>
<sequence>MQRSLLSTLTLSIGLCACGPELNPPRPPPAHSVLAPGGVWVAYNHGCEVGCEEIKRGDRILAIDGRPVSSGAEIDQIDLARDAPLKLQVAKYGGDEIREVTIVARPNERLPPIAAAPPMFTVGADALDRAPDWARSKLFGHAIPAIRFYRADEPRGFVTGRELYGRAALLVIWEVPSMIEERRASLALLPAVYAHLQRFSDELAAAGVDTYFVTDFRAEPAFRDNVRAAADPGPNGFIPIFQLSSSPDNGNTVGLENSAADIRESIFDYLAAPVVIIFDRRGIVRFHTRGFPAGPSDTVSVAIDFALHSLADVPTPRALAAAPSGARAQ</sequence>
<reference evidence="1" key="1">
    <citation type="submission" date="2021-08" db="EMBL/GenBank/DDBJ databases">
        <authorList>
            <person name="Stevens D.C."/>
        </authorList>
    </citation>
    <scope>NUCLEOTIDE SEQUENCE</scope>
    <source>
        <strain evidence="1">DSM 53165</strain>
    </source>
</reference>
<dbReference type="InterPro" id="IPR036034">
    <property type="entry name" value="PDZ_sf"/>
</dbReference>
<name>A0ABS7U2L0_9BACT</name>
<evidence type="ECO:0000313" key="1">
    <source>
        <dbReference type="EMBL" id="MBZ5714656.1"/>
    </source>
</evidence>
<dbReference type="Proteomes" id="UP001139031">
    <property type="component" value="Unassembled WGS sequence"/>
</dbReference>
<keyword evidence="2" id="KW-1185">Reference proteome</keyword>
<proteinExistence type="predicted"/>
<organism evidence="1 2">
    <name type="scientific">Nannocystis pusilla</name>
    <dbReference type="NCBI Taxonomy" id="889268"/>
    <lineage>
        <taxon>Bacteria</taxon>
        <taxon>Pseudomonadati</taxon>
        <taxon>Myxococcota</taxon>
        <taxon>Polyangia</taxon>
        <taxon>Nannocystales</taxon>
        <taxon>Nannocystaceae</taxon>
        <taxon>Nannocystis</taxon>
    </lineage>
</organism>
<evidence type="ECO:0008006" key="3">
    <source>
        <dbReference type="Google" id="ProtNLM"/>
    </source>
</evidence>
<comment type="caution">
    <text evidence="1">The sequence shown here is derived from an EMBL/GenBank/DDBJ whole genome shotgun (WGS) entry which is preliminary data.</text>
</comment>
<accession>A0ABS7U2L0</accession>
<dbReference type="SUPFAM" id="SSF50156">
    <property type="entry name" value="PDZ domain-like"/>
    <property type="match status" value="1"/>
</dbReference>